<sequence length="55" mass="5957">MVTLSRASSPLGLPSDAAIGRAFLDELLAPLRELRDGLRLDEHDPSTAPIVRCSR</sequence>
<accession>A0ABT4NMJ0</accession>
<evidence type="ECO:0000313" key="1">
    <source>
        <dbReference type="EMBL" id="MCZ4588604.1"/>
    </source>
</evidence>
<organism evidence="1 2">
    <name type="scientific">Rhodococcus opacus</name>
    <name type="common">Nocardia opaca</name>
    <dbReference type="NCBI Taxonomy" id="37919"/>
    <lineage>
        <taxon>Bacteria</taxon>
        <taxon>Bacillati</taxon>
        <taxon>Actinomycetota</taxon>
        <taxon>Actinomycetes</taxon>
        <taxon>Mycobacteriales</taxon>
        <taxon>Nocardiaceae</taxon>
        <taxon>Rhodococcus</taxon>
    </lineage>
</organism>
<dbReference type="RefSeq" id="WP_169693920.1">
    <property type="nucleotide sequence ID" value="NZ_CP137577.1"/>
</dbReference>
<comment type="caution">
    <text evidence="1">The sequence shown here is derived from an EMBL/GenBank/DDBJ whole genome shotgun (WGS) entry which is preliminary data.</text>
</comment>
<reference evidence="1" key="1">
    <citation type="submission" date="2022-12" db="EMBL/GenBank/DDBJ databases">
        <authorList>
            <person name="Krivoruchko A.V."/>
            <person name="Elkin A."/>
        </authorList>
    </citation>
    <scope>NUCLEOTIDE SEQUENCE</scope>
    <source>
        <strain evidence="1">IEGM 249</strain>
    </source>
</reference>
<gene>
    <name evidence="1" type="ORF">O4328_33960</name>
</gene>
<evidence type="ECO:0000313" key="2">
    <source>
        <dbReference type="Proteomes" id="UP001066327"/>
    </source>
</evidence>
<dbReference type="Proteomes" id="UP001066327">
    <property type="component" value="Unassembled WGS sequence"/>
</dbReference>
<keyword evidence="2" id="KW-1185">Reference proteome</keyword>
<dbReference type="EMBL" id="JAPWIS010000023">
    <property type="protein sequence ID" value="MCZ4588604.1"/>
    <property type="molecule type" value="Genomic_DNA"/>
</dbReference>
<protein>
    <submittedName>
        <fullName evidence="1">Uncharacterized protein</fullName>
    </submittedName>
</protein>
<proteinExistence type="predicted"/>
<name>A0ABT4NMJ0_RHOOP</name>